<organism evidence="1 2">
    <name type="scientific">Solanum verrucosum</name>
    <dbReference type="NCBI Taxonomy" id="315347"/>
    <lineage>
        <taxon>Eukaryota</taxon>
        <taxon>Viridiplantae</taxon>
        <taxon>Streptophyta</taxon>
        <taxon>Embryophyta</taxon>
        <taxon>Tracheophyta</taxon>
        <taxon>Spermatophyta</taxon>
        <taxon>Magnoliopsida</taxon>
        <taxon>eudicotyledons</taxon>
        <taxon>Gunneridae</taxon>
        <taxon>Pentapetalae</taxon>
        <taxon>asterids</taxon>
        <taxon>lamiids</taxon>
        <taxon>Solanales</taxon>
        <taxon>Solanaceae</taxon>
        <taxon>Solanoideae</taxon>
        <taxon>Solaneae</taxon>
        <taxon>Solanum</taxon>
    </lineage>
</organism>
<reference evidence="1" key="1">
    <citation type="submission" date="2023-08" db="EMBL/GenBank/DDBJ databases">
        <title>A de novo genome assembly of Solanum verrucosum Schlechtendal, a Mexican diploid species geographically isolated from the other diploid A-genome species in potato relatives.</title>
        <authorList>
            <person name="Hosaka K."/>
        </authorList>
    </citation>
    <scope>NUCLEOTIDE SEQUENCE</scope>
    <source>
        <tissue evidence="1">Young leaves</tissue>
    </source>
</reference>
<name>A0AAF0V668_SOLVR</name>
<sequence length="78" mass="8623">MARGPRLPCLATAYHDHEGLHDLWWPPRVMVPPVVGKAMCPKKIMGGLVVMPWPHGRHGKLGRLLVRGPRAPPRAVVP</sequence>
<dbReference type="Proteomes" id="UP001234989">
    <property type="component" value="Chromosome 12"/>
</dbReference>
<protein>
    <submittedName>
        <fullName evidence="1">Uncharacterized protein</fullName>
    </submittedName>
</protein>
<dbReference type="AlphaFoldDB" id="A0AAF0V668"/>
<evidence type="ECO:0000313" key="1">
    <source>
        <dbReference type="EMBL" id="WMV58620.1"/>
    </source>
</evidence>
<evidence type="ECO:0000313" key="2">
    <source>
        <dbReference type="Proteomes" id="UP001234989"/>
    </source>
</evidence>
<gene>
    <name evidence="1" type="ORF">MTR67_052005</name>
</gene>
<accession>A0AAF0V668</accession>
<keyword evidence="2" id="KW-1185">Reference proteome</keyword>
<dbReference type="EMBL" id="CP133623">
    <property type="protein sequence ID" value="WMV58620.1"/>
    <property type="molecule type" value="Genomic_DNA"/>
</dbReference>
<proteinExistence type="predicted"/>